<dbReference type="GO" id="GO:0008233">
    <property type="term" value="F:peptidase activity"/>
    <property type="evidence" value="ECO:0007669"/>
    <property type="project" value="InterPro"/>
</dbReference>
<accession>A0A6J5KPX8</accession>
<feature type="domain" description="D-alanyl-D-alanine carboxypeptidase-like core" evidence="1">
    <location>
        <begin position="71"/>
        <end position="121"/>
    </location>
</feature>
<gene>
    <name evidence="2" type="ORF">UFOVP41_46</name>
</gene>
<dbReference type="InterPro" id="IPR003709">
    <property type="entry name" value="VanY-like_core_dom"/>
</dbReference>
<dbReference type="SUPFAM" id="SSF55166">
    <property type="entry name" value="Hedgehog/DD-peptidase"/>
    <property type="match status" value="1"/>
</dbReference>
<dbReference type="Pfam" id="PF02557">
    <property type="entry name" value="VanY"/>
    <property type="match status" value="1"/>
</dbReference>
<organism evidence="2">
    <name type="scientific">uncultured Caudovirales phage</name>
    <dbReference type="NCBI Taxonomy" id="2100421"/>
    <lineage>
        <taxon>Viruses</taxon>
        <taxon>Duplodnaviria</taxon>
        <taxon>Heunggongvirae</taxon>
        <taxon>Uroviricota</taxon>
        <taxon>Caudoviricetes</taxon>
        <taxon>Peduoviridae</taxon>
        <taxon>Maltschvirus</taxon>
        <taxon>Maltschvirus maltsch</taxon>
    </lineage>
</organism>
<evidence type="ECO:0000259" key="1">
    <source>
        <dbReference type="Pfam" id="PF02557"/>
    </source>
</evidence>
<dbReference type="CDD" id="cd14814">
    <property type="entry name" value="Peptidase_M15"/>
    <property type="match status" value="1"/>
</dbReference>
<sequence>MATLLDDEVDPYSRYLGEPKSSVSVAVGAPAIYDNAKPISKVDTTRLAPELQARVDKLAELWRSDTVLNPKGEDLPITSGYRTKEEQRQLYLDRLKNPNLVAEPGKSRHESGLAIDLHPRVPDSMLETVGLHRPHGKKDMYHVQINPATNEPELVADNEVDPFSAYLKEQGVYTPSTKEAMSSQFAGLRKDLTSADYWTKTLPKQTAALADVAAETLPGAVKFVGEPFAKLIDKLGDTKVATEALDKVTAFASKPFGKAFGITEDPAYNAEATNRFMNFVGENMDKGADYIAKETGLPKSDVAWFMNAATIAAAPYAARGVKKGYEAGKELGGQVVVKGQEVAGTAKEALQNRFEALRPQEDLAGRSVGAAELPAAQLRKQRAAELPFPIDMEKSQLTRHPADVRFARETAKDPVYGQQFQEKYAAQNELIQRNLDQFVADTGAELTGAQPSTVGSILRSEVKAAKKEAKAGVEEAYKVARENGEMAELVNATPLKDYVASLEAEAINAPVITSAEIKLKNLIDKEGGISLNNIEEIRKMVGRLSQDSSANSHFGREINKVIDQITEGKGGDLYKEARAKNTAYKNEFDDTPIMQTILNTKRGTAQHTTALADLVDQVMIKSSAEDISNLFASLEKRGPTGEKIINELRGAVAQRIKDQATKGVQRDINGKPYVETRSLDTIINQLDKSDKLDLLFGKKGAEYYRTINDVTKDLQTIPKDTTNPSGTSSSILAAVGAMGTEAALNAAVSGGYFPVPVATGGALLGKHLYGKKVAKEKMNKISDFINYSKELP</sequence>
<protein>
    <submittedName>
        <fullName evidence="2">Peptidase M15B</fullName>
    </submittedName>
</protein>
<name>A0A6J5KPX8_9CAUD</name>
<reference evidence="2" key="1">
    <citation type="submission" date="2020-04" db="EMBL/GenBank/DDBJ databases">
        <authorList>
            <person name="Chiriac C."/>
            <person name="Salcher M."/>
            <person name="Ghai R."/>
            <person name="Kavagutti S V."/>
        </authorList>
    </citation>
    <scope>NUCLEOTIDE SEQUENCE</scope>
</reference>
<dbReference type="InterPro" id="IPR009045">
    <property type="entry name" value="Zn_M74/Hedgehog-like"/>
</dbReference>
<dbReference type="Gene3D" id="3.30.1380.10">
    <property type="match status" value="1"/>
</dbReference>
<evidence type="ECO:0000313" key="2">
    <source>
        <dbReference type="EMBL" id="CAB4123385.1"/>
    </source>
</evidence>
<dbReference type="EMBL" id="LR796168">
    <property type="protein sequence ID" value="CAB4123385.1"/>
    <property type="molecule type" value="Genomic_DNA"/>
</dbReference>
<dbReference type="GO" id="GO:0006508">
    <property type="term" value="P:proteolysis"/>
    <property type="evidence" value="ECO:0007669"/>
    <property type="project" value="InterPro"/>
</dbReference>
<proteinExistence type="predicted"/>